<gene>
    <name evidence="9" type="ORF">CVS30_16750</name>
</gene>
<evidence type="ECO:0000256" key="7">
    <source>
        <dbReference type="RuleBase" id="RU367016"/>
    </source>
</evidence>
<keyword evidence="5 7" id="KW-1133">Transmembrane helix</keyword>
<feature type="transmembrane region" description="Helical" evidence="7">
    <location>
        <begin position="51"/>
        <end position="73"/>
    </location>
</feature>
<evidence type="ECO:0000256" key="3">
    <source>
        <dbReference type="ARBA" id="ARBA00022475"/>
    </source>
</evidence>
<dbReference type="InterPro" id="IPR032818">
    <property type="entry name" value="DedA-like"/>
</dbReference>
<protein>
    <submittedName>
        <fullName evidence="9">Alkaline phosphatase</fullName>
    </submittedName>
</protein>
<dbReference type="RefSeq" id="WP_110486692.1">
    <property type="nucleotide sequence ID" value="NZ_QJVC01000027.1"/>
</dbReference>
<evidence type="ECO:0000313" key="10">
    <source>
        <dbReference type="Proteomes" id="UP000247980"/>
    </source>
</evidence>
<accession>A0A2V5JDC6</accession>
<keyword evidence="3 7" id="KW-1003">Cell membrane</keyword>
<dbReference type="PANTHER" id="PTHR30353:SF0">
    <property type="entry name" value="TRANSMEMBRANE PROTEIN"/>
    <property type="match status" value="1"/>
</dbReference>
<dbReference type="AlphaFoldDB" id="A0A2V5JDC6"/>
<evidence type="ECO:0000313" key="9">
    <source>
        <dbReference type="EMBL" id="PYI37187.1"/>
    </source>
</evidence>
<comment type="similarity">
    <text evidence="2 7">Belongs to the DedA family.</text>
</comment>
<name>A0A2V5JDC6_9MICC</name>
<dbReference type="PANTHER" id="PTHR30353">
    <property type="entry name" value="INNER MEMBRANE PROTEIN DEDA-RELATED"/>
    <property type="match status" value="1"/>
</dbReference>
<keyword evidence="4 7" id="KW-0812">Transmembrane</keyword>
<evidence type="ECO:0000256" key="6">
    <source>
        <dbReference type="ARBA" id="ARBA00023136"/>
    </source>
</evidence>
<sequence length="223" mass="23463">MTEFLLGAAEQPWIYAAVVLVCLIDGFFPPVPSEALVVGMAALAATHGGHGLWLLLLAGVLGAFLGDNVAYSLGRRMGTTRFRWMRRPLMQRSFTRARRGLESRAVSMILVARFLPGARVAVNLTAGATGFSRKRFVAISALSATLWAGYCVGIGALAGAWLAENPLVGLVVAVVAAGTIGGIVDIIARKLSPLSVRTRKTLPFEGAEPNFGSAREGVGATNL</sequence>
<evidence type="ECO:0000256" key="4">
    <source>
        <dbReference type="ARBA" id="ARBA00022692"/>
    </source>
</evidence>
<dbReference type="Pfam" id="PF09335">
    <property type="entry name" value="VTT_dom"/>
    <property type="match status" value="1"/>
</dbReference>
<evidence type="ECO:0000256" key="5">
    <source>
        <dbReference type="ARBA" id="ARBA00022989"/>
    </source>
</evidence>
<comment type="caution">
    <text evidence="9">The sequence shown here is derived from an EMBL/GenBank/DDBJ whole genome shotgun (WGS) entry which is preliminary data.</text>
</comment>
<dbReference type="GO" id="GO:0005886">
    <property type="term" value="C:plasma membrane"/>
    <property type="evidence" value="ECO:0007669"/>
    <property type="project" value="UniProtKB-SubCell"/>
</dbReference>
<feature type="transmembrane region" description="Helical" evidence="7">
    <location>
        <begin position="167"/>
        <end position="188"/>
    </location>
</feature>
<feature type="transmembrane region" description="Helical" evidence="7">
    <location>
        <begin position="136"/>
        <end position="161"/>
    </location>
</feature>
<keyword evidence="10" id="KW-1185">Reference proteome</keyword>
<feature type="domain" description="VTT" evidence="8">
    <location>
        <begin position="31"/>
        <end position="156"/>
    </location>
</feature>
<dbReference type="InterPro" id="IPR032816">
    <property type="entry name" value="VTT_dom"/>
</dbReference>
<evidence type="ECO:0000256" key="2">
    <source>
        <dbReference type="ARBA" id="ARBA00010792"/>
    </source>
</evidence>
<dbReference type="EMBL" id="QJVC01000027">
    <property type="protein sequence ID" value="PYI37187.1"/>
    <property type="molecule type" value="Genomic_DNA"/>
</dbReference>
<dbReference type="Proteomes" id="UP000247980">
    <property type="component" value="Unassembled WGS sequence"/>
</dbReference>
<proteinExistence type="inferred from homology"/>
<evidence type="ECO:0000256" key="1">
    <source>
        <dbReference type="ARBA" id="ARBA00004651"/>
    </source>
</evidence>
<comment type="subcellular location">
    <subcellularLocation>
        <location evidence="1 7">Cell membrane</location>
        <topology evidence="1 7">Multi-pass membrane protein</topology>
    </subcellularLocation>
</comment>
<dbReference type="OrthoDB" id="162303at2"/>
<feature type="transmembrane region" description="Helical" evidence="7">
    <location>
        <begin position="12"/>
        <end position="31"/>
    </location>
</feature>
<evidence type="ECO:0000259" key="8">
    <source>
        <dbReference type="Pfam" id="PF09335"/>
    </source>
</evidence>
<reference evidence="9 10" key="1">
    <citation type="submission" date="2018-05" db="EMBL/GenBank/DDBJ databases">
        <title>Genetic diversity of glacier-inhabiting Cryobacterium bacteria in China and description of Cryobacterium mengkeensis sp. nov. and Arthrobacter glacialis sp. nov.</title>
        <authorList>
            <person name="Liu Q."/>
            <person name="Xin Y.-H."/>
        </authorList>
    </citation>
    <scope>NUCLEOTIDE SEQUENCE [LARGE SCALE GENOMIC DNA]</scope>
    <source>
        <strain evidence="9 10">B7</strain>
    </source>
</reference>
<keyword evidence="6 7" id="KW-0472">Membrane</keyword>
<organism evidence="9 10">
    <name type="scientific">Arthrobacter psychrolactophilus</name>
    <dbReference type="NCBI Taxonomy" id="92442"/>
    <lineage>
        <taxon>Bacteria</taxon>
        <taxon>Bacillati</taxon>
        <taxon>Actinomycetota</taxon>
        <taxon>Actinomycetes</taxon>
        <taxon>Micrococcales</taxon>
        <taxon>Micrococcaceae</taxon>
        <taxon>Arthrobacter</taxon>
    </lineage>
</organism>